<evidence type="ECO:0000256" key="1">
    <source>
        <dbReference type="ARBA" id="ARBA00022729"/>
    </source>
</evidence>
<dbReference type="EMBL" id="LIZX01000084">
    <property type="protein sequence ID" value="KPJ66315.1"/>
    <property type="molecule type" value="Genomic_DNA"/>
</dbReference>
<protein>
    <recommendedName>
        <fullName evidence="4">VCBS repeat-containing protein</fullName>
    </recommendedName>
</protein>
<dbReference type="SUPFAM" id="SSF69318">
    <property type="entry name" value="Integrin alpha N-terminal domain"/>
    <property type="match status" value="1"/>
</dbReference>
<gene>
    <name evidence="2" type="ORF">AMJ44_08560</name>
</gene>
<feature type="non-terminal residue" evidence="2">
    <location>
        <position position="349"/>
    </location>
</feature>
<reference evidence="2 3" key="1">
    <citation type="journal article" date="2015" name="Microbiome">
        <title>Genomic resolution of linkages in carbon, nitrogen, and sulfur cycling among widespread estuary sediment bacteria.</title>
        <authorList>
            <person name="Baker B.J."/>
            <person name="Lazar C.S."/>
            <person name="Teske A.P."/>
            <person name="Dick G.J."/>
        </authorList>
    </citation>
    <scope>NUCLEOTIDE SEQUENCE [LARGE SCALE GENOMIC DNA]</scope>
    <source>
        <strain evidence="2">DG_54_3</strain>
    </source>
</reference>
<keyword evidence="1" id="KW-0732">Signal</keyword>
<dbReference type="AlphaFoldDB" id="A0A0S7XVV7"/>
<accession>A0A0S7XVV7</accession>
<dbReference type="PANTHER" id="PTHR44103">
    <property type="entry name" value="PROPROTEIN CONVERTASE P"/>
    <property type="match status" value="1"/>
</dbReference>
<dbReference type="InterPro" id="IPR028994">
    <property type="entry name" value="Integrin_alpha_N"/>
</dbReference>
<comment type="caution">
    <text evidence="2">The sequence shown here is derived from an EMBL/GenBank/DDBJ whole genome shotgun (WGS) entry which is preliminary data.</text>
</comment>
<sequence length="349" mass="39658">MGFQFWHRMSNSSETEKFKNIGRIFIFVWLAYLISVPDCFSTGMNHIVHATEIRWGKEYKAMINNRISYCAWAGGIELSKPTFVDIDGDGDLDMFIGGEDGRISFFQNDGTKDQPEWSFVSDYYDSIKVGEKSASCFADIDHDGDFDLFVGNGEGTIVFYQNDGDSNSPLWVKIADNYESIDVGEKSVPFFVDVDADSDLDLFVGEKEGVINFYQNDGTEKVPAWSLISENYSTIDIGAGSAPYFVDIDNDDDFDLFIGEDYGNINFYRNIGTPNSPEWDLVTSDYNFINVGRNSFPHFVDIDNDSDFDLFIGVKEGKIYFYRNDGTPWLPDWNFVPENYAFIDLGSYT</sequence>
<evidence type="ECO:0000313" key="2">
    <source>
        <dbReference type="EMBL" id="KPJ66315.1"/>
    </source>
</evidence>
<dbReference type="Proteomes" id="UP000051861">
    <property type="component" value="Unassembled WGS sequence"/>
</dbReference>
<dbReference type="Gene3D" id="2.40.290.20">
    <property type="match status" value="1"/>
</dbReference>
<evidence type="ECO:0000313" key="3">
    <source>
        <dbReference type="Proteomes" id="UP000051861"/>
    </source>
</evidence>
<proteinExistence type="predicted"/>
<evidence type="ECO:0008006" key="4">
    <source>
        <dbReference type="Google" id="ProtNLM"/>
    </source>
</evidence>
<dbReference type="InterPro" id="IPR013517">
    <property type="entry name" value="FG-GAP"/>
</dbReference>
<organism evidence="2 3">
    <name type="scientific">candidate division WOR-1 bacterium DG_54_3</name>
    <dbReference type="NCBI Taxonomy" id="1703775"/>
    <lineage>
        <taxon>Bacteria</taxon>
        <taxon>Bacillati</taxon>
        <taxon>Saganbacteria</taxon>
    </lineage>
</organism>
<dbReference type="PANTHER" id="PTHR44103:SF1">
    <property type="entry name" value="PROPROTEIN CONVERTASE P"/>
    <property type="match status" value="1"/>
</dbReference>
<dbReference type="Pfam" id="PF13517">
    <property type="entry name" value="FG-GAP_3"/>
    <property type="match status" value="2"/>
</dbReference>
<name>A0A0S7XVV7_UNCSA</name>